<evidence type="ECO:0000259" key="1">
    <source>
        <dbReference type="Pfam" id="PF01266"/>
    </source>
</evidence>
<proteinExistence type="predicted"/>
<dbReference type="GO" id="GO:0005737">
    <property type="term" value="C:cytoplasm"/>
    <property type="evidence" value="ECO:0007669"/>
    <property type="project" value="TreeGrafter"/>
</dbReference>
<dbReference type="EMBL" id="JABEND010000015">
    <property type="protein sequence ID" value="NNG37535.1"/>
    <property type="molecule type" value="Genomic_DNA"/>
</dbReference>
<dbReference type="SUPFAM" id="SSF51905">
    <property type="entry name" value="FAD/NAD(P)-binding domain"/>
    <property type="match status" value="1"/>
</dbReference>
<reference evidence="2 3" key="1">
    <citation type="submission" date="2020-05" db="EMBL/GenBank/DDBJ databases">
        <title>Nakamurella sp. DB0629 isolated from air conditioner.</title>
        <authorList>
            <person name="Kim D.H."/>
            <person name="Kim D.-U."/>
        </authorList>
    </citation>
    <scope>NUCLEOTIDE SEQUENCE [LARGE SCALE GENOMIC DNA]</scope>
    <source>
        <strain evidence="2 3">DB0629</strain>
    </source>
</reference>
<dbReference type="PANTHER" id="PTHR13847:SF193">
    <property type="entry name" value="PYRUVATE DEHYDROGENASE PHOSPHATASE REGULATORY SUBUNIT, MITOCHONDRIAL"/>
    <property type="match status" value="1"/>
</dbReference>
<keyword evidence="3" id="KW-1185">Reference proteome</keyword>
<dbReference type="Gene3D" id="3.50.50.60">
    <property type="entry name" value="FAD/NAD(P)-binding domain"/>
    <property type="match status" value="1"/>
</dbReference>
<dbReference type="SUPFAM" id="SSF54373">
    <property type="entry name" value="FAD-linked reductases, C-terminal domain"/>
    <property type="match status" value="1"/>
</dbReference>
<dbReference type="InterPro" id="IPR036188">
    <property type="entry name" value="FAD/NAD-bd_sf"/>
</dbReference>
<dbReference type="Gene3D" id="3.30.9.10">
    <property type="entry name" value="D-Amino Acid Oxidase, subunit A, domain 2"/>
    <property type="match status" value="1"/>
</dbReference>
<sequence>MGFLRSGGLELATSESAAGELHRRVEAARAAGLPAELLPTGRIPQSVASFVDTHQIVAVARYAADGSADMSPLMTALRDRITAGGARLISSQEVTAVEQHGASVAVRTASGDRFAADALVLAGGVWGPRLARLTGVELPLFPVAHPYAYGAPTRFGLPGPFVRWPEHHVYSRIHGDRLGIGSYDHRPVSVEQDELRDGARLAWADDFAPVIEAAQRLLRPEARFTPVYRINGVFAMSPDNLPFLGRHPDLPNVWIAQALWITHAAGATQRLATALLNDTALPDALSIDRFDGIDHATLRTRALRRYREIYANDAT</sequence>
<dbReference type="InterPro" id="IPR006076">
    <property type="entry name" value="FAD-dep_OxRdtase"/>
</dbReference>
<dbReference type="AlphaFoldDB" id="A0A849AAH4"/>
<name>A0A849AAH4_9ACTN</name>
<dbReference type="Pfam" id="PF01266">
    <property type="entry name" value="DAO"/>
    <property type="match status" value="1"/>
</dbReference>
<dbReference type="PANTHER" id="PTHR13847">
    <property type="entry name" value="SARCOSINE DEHYDROGENASE-RELATED"/>
    <property type="match status" value="1"/>
</dbReference>
<protein>
    <submittedName>
        <fullName evidence="2">FAD-binding oxidoreductase</fullName>
    </submittedName>
</protein>
<dbReference type="Proteomes" id="UP000562984">
    <property type="component" value="Unassembled WGS sequence"/>
</dbReference>
<evidence type="ECO:0000313" key="2">
    <source>
        <dbReference type="EMBL" id="NNG37535.1"/>
    </source>
</evidence>
<gene>
    <name evidence="2" type="ORF">HKD39_17890</name>
</gene>
<comment type="caution">
    <text evidence="2">The sequence shown here is derived from an EMBL/GenBank/DDBJ whole genome shotgun (WGS) entry which is preliminary data.</text>
</comment>
<organism evidence="2 3">
    <name type="scientific">Nakamurella aerolata</name>
    <dbReference type="NCBI Taxonomy" id="1656892"/>
    <lineage>
        <taxon>Bacteria</taxon>
        <taxon>Bacillati</taxon>
        <taxon>Actinomycetota</taxon>
        <taxon>Actinomycetes</taxon>
        <taxon>Nakamurellales</taxon>
        <taxon>Nakamurellaceae</taxon>
        <taxon>Nakamurella</taxon>
    </lineage>
</organism>
<evidence type="ECO:0000313" key="3">
    <source>
        <dbReference type="Proteomes" id="UP000562984"/>
    </source>
</evidence>
<feature type="domain" description="FAD dependent oxidoreductase" evidence="1">
    <location>
        <begin position="2"/>
        <end position="267"/>
    </location>
</feature>
<accession>A0A849AAH4</accession>